<dbReference type="RefSeq" id="WP_179841982.1">
    <property type="nucleotide sequence ID" value="NZ_JACCBA010000001.1"/>
</dbReference>
<evidence type="ECO:0000313" key="1">
    <source>
        <dbReference type="EMBL" id="NYD44398.1"/>
    </source>
</evidence>
<proteinExistence type="predicted"/>
<name>A0A7Y9EAU7_9ACTN</name>
<reference evidence="1 2" key="1">
    <citation type="submission" date="2020-07" db="EMBL/GenBank/DDBJ databases">
        <title>Sequencing the genomes of 1000 actinobacteria strains.</title>
        <authorList>
            <person name="Klenk H.-P."/>
        </authorList>
    </citation>
    <scope>NUCLEOTIDE SEQUENCE [LARGE SCALE GENOMIC DNA]</scope>
    <source>
        <strain evidence="1 2">DSM 40398</strain>
    </source>
</reference>
<dbReference type="GO" id="GO:0051301">
    <property type="term" value="P:cell division"/>
    <property type="evidence" value="ECO:0007669"/>
    <property type="project" value="UniProtKB-KW"/>
</dbReference>
<evidence type="ECO:0000313" key="2">
    <source>
        <dbReference type="Proteomes" id="UP000529783"/>
    </source>
</evidence>
<dbReference type="AlphaFoldDB" id="A0A7Y9EAU7"/>
<keyword evidence="1" id="KW-0132">Cell division</keyword>
<dbReference type="Gene3D" id="1.20.5.2950">
    <property type="match status" value="1"/>
</dbReference>
<accession>A0A7Y9EAU7</accession>
<gene>
    <name evidence="1" type="ORF">BJY14_000381</name>
</gene>
<protein>
    <submittedName>
        <fullName evidence="1">Cell division septum initiation protein DivIVA</fullName>
    </submittedName>
</protein>
<keyword evidence="2" id="KW-1185">Reference proteome</keyword>
<comment type="caution">
    <text evidence="1">The sequence shown here is derived from an EMBL/GenBank/DDBJ whole genome shotgun (WGS) entry which is preliminary data.</text>
</comment>
<organism evidence="1 2">
    <name type="scientific">Actinomadura luteofluorescens</name>
    <dbReference type="NCBI Taxonomy" id="46163"/>
    <lineage>
        <taxon>Bacteria</taxon>
        <taxon>Bacillati</taxon>
        <taxon>Actinomycetota</taxon>
        <taxon>Actinomycetes</taxon>
        <taxon>Streptosporangiales</taxon>
        <taxon>Thermomonosporaceae</taxon>
        <taxon>Actinomadura</taxon>
    </lineage>
</organism>
<dbReference type="EMBL" id="JACCBA010000001">
    <property type="protein sequence ID" value="NYD44398.1"/>
    <property type="molecule type" value="Genomic_DNA"/>
</dbReference>
<keyword evidence="1" id="KW-0131">Cell cycle</keyword>
<sequence>MPALHDLLQRFRAAGAPGPAAAVPSERRAVEDELEPVFARLEGAEQERLRTVAAAHDQARRITGSAREQAAGLVERARAEAPAERTAVAAEMLRAAEDEERAMRVAAEDEAGRIREAASTRMDGLVTRATGIVAGFLDETRASP</sequence>
<dbReference type="Proteomes" id="UP000529783">
    <property type="component" value="Unassembled WGS sequence"/>
</dbReference>